<reference evidence="2 3" key="1">
    <citation type="submission" date="2017-03" db="EMBL/GenBank/DDBJ databases">
        <title>Genome of the blue death feigning beetle - Asbolus verrucosus.</title>
        <authorList>
            <person name="Rider S.D."/>
        </authorList>
    </citation>
    <scope>NUCLEOTIDE SEQUENCE [LARGE SCALE GENOMIC DNA]</scope>
    <source>
        <strain evidence="2">Butters</strain>
        <tissue evidence="2">Head and leg muscle</tissue>
    </source>
</reference>
<accession>A0A482VHU4</accession>
<keyword evidence="3" id="KW-1185">Reference proteome</keyword>
<gene>
    <name evidence="2" type="ORF">BDFB_002342</name>
</gene>
<evidence type="ECO:0000313" key="3">
    <source>
        <dbReference type="Proteomes" id="UP000292052"/>
    </source>
</evidence>
<dbReference type="STRING" id="1661398.A0A482VHU4"/>
<dbReference type="AlphaFoldDB" id="A0A482VHU4"/>
<evidence type="ECO:0000256" key="1">
    <source>
        <dbReference type="SAM" id="MobiDB-lite"/>
    </source>
</evidence>
<sequence length="117" mass="13641">MDNIFNKPPEPNNKALDQLKYDLNGTNSDSDAMDEDDDSRDVALAIEENIKQEQQQIIQENTNIYQITSEIHIKDENPYLESDIIMPEASQNNATPVKKKEIKTRKEMEEEEREKMQ</sequence>
<feature type="region of interest" description="Disordered" evidence="1">
    <location>
        <begin position="86"/>
        <end position="117"/>
    </location>
</feature>
<feature type="compositionally biased region" description="Basic and acidic residues" evidence="1">
    <location>
        <begin position="104"/>
        <end position="117"/>
    </location>
</feature>
<name>A0A482VHU4_ASBVE</name>
<organism evidence="2 3">
    <name type="scientific">Asbolus verrucosus</name>
    <name type="common">Desert ironclad beetle</name>
    <dbReference type="NCBI Taxonomy" id="1661398"/>
    <lineage>
        <taxon>Eukaryota</taxon>
        <taxon>Metazoa</taxon>
        <taxon>Ecdysozoa</taxon>
        <taxon>Arthropoda</taxon>
        <taxon>Hexapoda</taxon>
        <taxon>Insecta</taxon>
        <taxon>Pterygota</taxon>
        <taxon>Neoptera</taxon>
        <taxon>Endopterygota</taxon>
        <taxon>Coleoptera</taxon>
        <taxon>Polyphaga</taxon>
        <taxon>Cucujiformia</taxon>
        <taxon>Tenebrionidae</taxon>
        <taxon>Pimeliinae</taxon>
        <taxon>Asbolus</taxon>
    </lineage>
</organism>
<protein>
    <submittedName>
        <fullName evidence="2">Uncharacterized protein</fullName>
    </submittedName>
</protein>
<proteinExistence type="predicted"/>
<dbReference type="Proteomes" id="UP000292052">
    <property type="component" value="Unassembled WGS sequence"/>
</dbReference>
<dbReference type="OrthoDB" id="28335at2759"/>
<comment type="caution">
    <text evidence="2">The sequence shown here is derived from an EMBL/GenBank/DDBJ whole genome shotgun (WGS) entry which is preliminary data.</text>
</comment>
<evidence type="ECO:0000313" key="2">
    <source>
        <dbReference type="EMBL" id="RZC32194.1"/>
    </source>
</evidence>
<dbReference type="EMBL" id="QDEB01099171">
    <property type="protein sequence ID" value="RZC32194.1"/>
    <property type="molecule type" value="Genomic_DNA"/>
</dbReference>